<evidence type="ECO:0000313" key="2">
    <source>
        <dbReference type="EMBL" id="ANJ20752.1"/>
    </source>
</evidence>
<keyword evidence="3" id="KW-1185">Reference proteome</keyword>
<accession>A0A191VYF9</accession>
<name>A0A191VYF9_9CAUD</name>
<feature type="transmembrane region" description="Helical" evidence="1">
    <location>
        <begin position="7"/>
        <end position="24"/>
    </location>
</feature>
<dbReference type="Proteomes" id="UP000259976">
    <property type="component" value="Segment"/>
</dbReference>
<gene>
    <name evidence="2" type="ORF">RDp01_gp18</name>
</gene>
<evidence type="ECO:0000256" key="1">
    <source>
        <dbReference type="SAM" id="Phobius"/>
    </source>
</evidence>
<protein>
    <submittedName>
        <fullName evidence="2">Uncharacterized protein</fullName>
    </submittedName>
</protein>
<keyword evidence="1" id="KW-1133">Transmembrane helix</keyword>
<keyword evidence="1" id="KW-0812">Transmembrane</keyword>
<organism evidence="2 3">
    <name type="scientific">Roseobacter phage RD-1410W1-01</name>
    <dbReference type="NCBI Taxonomy" id="1815984"/>
    <lineage>
        <taxon>Viruses</taxon>
        <taxon>Duplodnaviria</taxon>
        <taxon>Heunggongvirae</taxon>
        <taxon>Uroviricota</taxon>
        <taxon>Caudoviricetes</taxon>
        <taxon>Schitoviridae</taxon>
        <taxon>Rhodovirinae</taxon>
        <taxon>Aoqinvirus</taxon>
        <taxon>Aoqinvirus RD1410W101</taxon>
    </lineage>
</organism>
<feature type="transmembrane region" description="Helical" evidence="1">
    <location>
        <begin position="36"/>
        <end position="56"/>
    </location>
</feature>
<sequence length="129" mass="14839">MVLEMKLFFQSLIMGFSFGGVYGLSSEWGGPKDEPLFWMTFFVLGVIAFGLVRGYPELVTREVLAKRNQYDDEDHAKRVSRIKIIQGICNRNMATAEGRNKLPIKSHVVVPYEDMLRIWDNADKITYSE</sequence>
<proteinExistence type="predicted"/>
<dbReference type="EMBL" id="KU885989">
    <property type="protein sequence ID" value="ANJ20752.1"/>
    <property type="molecule type" value="Genomic_DNA"/>
</dbReference>
<keyword evidence="1" id="KW-0472">Membrane</keyword>
<evidence type="ECO:0000313" key="3">
    <source>
        <dbReference type="Proteomes" id="UP000259976"/>
    </source>
</evidence>
<reference evidence="2 3" key="1">
    <citation type="journal article" date="2016" name="Curr. Microbiol.">
        <title>Characterization and Complete Genome Sequences of Three N4-Like Roseobacter Phages Isolated from the South China Sea.</title>
        <authorList>
            <person name="Li B."/>
            <person name="Zhang S."/>
            <person name="Long L."/>
            <person name="Huang S."/>
        </authorList>
    </citation>
    <scope>NUCLEOTIDE SEQUENCE [LARGE SCALE GENOMIC DNA]</scope>
</reference>